<comment type="caution">
    <text evidence="17">The sequence shown here is derived from an EMBL/GenBank/DDBJ whole genome shotgun (WGS) entry which is preliminary data.</text>
</comment>
<dbReference type="CDD" id="cd03586">
    <property type="entry name" value="PolY_Pol_IV_kappa"/>
    <property type="match status" value="1"/>
</dbReference>
<comment type="cofactor">
    <cofactor evidence="15">
        <name>Mg(2+)</name>
        <dbReference type="ChEBI" id="CHEBI:18420"/>
    </cofactor>
    <text evidence="15">Binds 2 magnesium ions per subunit.</text>
</comment>
<evidence type="ECO:0000256" key="1">
    <source>
        <dbReference type="ARBA" id="ARBA00004496"/>
    </source>
</evidence>
<evidence type="ECO:0000256" key="15">
    <source>
        <dbReference type="HAMAP-Rule" id="MF_01113"/>
    </source>
</evidence>
<dbReference type="NCBIfam" id="NF002677">
    <property type="entry name" value="PRK02406.1"/>
    <property type="match status" value="1"/>
</dbReference>
<comment type="function">
    <text evidence="15">Poorly processive, error-prone DNA polymerase involved in untargeted mutagenesis. Copies undamaged DNA at stalled replication forks, which arise in vivo from mismatched or misaligned primer ends. These misaligned primers can be extended by PolIV. Exhibits no 3'-5' exonuclease (proofreading) activity. May be involved in translesional synthesis, in conjunction with the beta clamp from PolIII.</text>
</comment>
<feature type="domain" description="UmuC" evidence="16">
    <location>
        <begin position="10"/>
        <end position="190"/>
    </location>
</feature>
<evidence type="ECO:0000256" key="2">
    <source>
        <dbReference type="ARBA" id="ARBA00010945"/>
    </source>
</evidence>
<dbReference type="GO" id="GO:0005829">
    <property type="term" value="C:cytosol"/>
    <property type="evidence" value="ECO:0007669"/>
    <property type="project" value="TreeGrafter"/>
</dbReference>
<dbReference type="InterPro" id="IPR001126">
    <property type="entry name" value="UmuC"/>
</dbReference>
<dbReference type="RefSeq" id="WP_167703903.1">
    <property type="nucleotide sequence ID" value="NZ_CP118168.1"/>
</dbReference>
<keyword evidence="9 15" id="KW-0227">DNA damage</keyword>
<dbReference type="InterPro" id="IPR050116">
    <property type="entry name" value="DNA_polymerase-Y"/>
</dbReference>
<keyword evidence="3 15" id="KW-0515">Mutator protein</keyword>
<dbReference type="Proteomes" id="UP000752013">
    <property type="component" value="Unassembled WGS sequence"/>
</dbReference>
<evidence type="ECO:0000256" key="9">
    <source>
        <dbReference type="ARBA" id="ARBA00022763"/>
    </source>
</evidence>
<dbReference type="EMBL" id="JAATLK010000001">
    <property type="protein sequence ID" value="NIZ47490.1"/>
    <property type="molecule type" value="Genomic_DNA"/>
</dbReference>
<sequence length="387" mass="43943">MQPPIFLDFFLHVDMDAFFAAIEQRDNSSLRGKPVIVCGSSLTRAVVSTCSYEARQYGVRSAMSLHKALELCPQATIIRGKMKHYKDVSAKLMQVLQQFSHQVEPLSVDEAFLRIINKHTEQDLRILIESIKGAVWQSIALTCSIGVASNKFLAKLASGQQKPDGSCIIYPSDGMNFLAQLPLSGLYGVGPSLQNQILRMGIQSIRELQETSLLQLQQSLGVRQAWHLYQLVRGIDPRGKDRRIPQNRTLAKEITFDYDVTDFRIAEKTLGKLVYQVWYRILDRDESALTIRVKIKYSNFQERQQQVTVPMAIASAKELYAYAQELLGKVWDGNIPIRLVGISLGNLYKDTARPLLIEPLVERERIIEKIGAELYRRDIMLLRASFL</sequence>
<keyword evidence="18" id="KW-1185">Reference proteome</keyword>
<comment type="catalytic activity">
    <reaction evidence="14 15">
        <text>DNA(n) + a 2'-deoxyribonucleoside 5'-triphosphate = DNA(n+1) + diphosphate</text>
        <dbReference type="Rhea" id="RHEA:22508"/>
        <dbReference type="Rhea" id="RHEA-COMP:17339"/>
        <dbReference type="Rhea" id="RHEA-COMP:17340"/>
        <dbReference type="ChEBI" id="CHEBI:33019"/>
        <dbReference type="ChEBI" id="CHEBI:61560"/>
        <dbReference type="ChEBI" id="CHEBI:173112"/>
        <dbReference type="EC" id="2.7.7.7"/>
    </reaction>
</comment>
<dbReference type="PANTHER" id="PTHR11076:SF33">
    <property type="entry name" value="DNA POLYMERASE KAPPA"/>
    <property type="match status" value="1"/>
</dbReference>
<reference evidence="17" key="1">
    <citation type="submission" date="2020-03" db="EMBL/GenBank/DDBJ databases">
        <title>Spirochaetal bacteria isolated from arthropods constitute a novel genus Entomospira genus novum within the order Spirochaetales.</title>
        <authorList>
            <person name="Grana-Miraglia L."/>
            <person name="Sikutova S."/>
            <person name="Fingerle V."/>
            <person name="Sing A."/>
            <person name="Castillo-Ramirez S."/>
            <person name="Margos G."/>
            <person name="Rudolf I."/>
        </authorList>
    </citation>
    <scope>NUCLEOTIDE SEQUENCE</scope>
    <source>
        <strain evidence="17">BR208</strain>
    </source>
</reference>
<dbReference type="GO" id="GO:0003684">
    <property type="term" value="F:damaged DNA binding"/>
    <property type="evidence" value="ECO:0007669"/>
    <property type="project" value="InterPro"/>
</dbReference>
<dbReference type="InterPro" id="IPR036775">
    <property type="entry name" value="DNA_pol_Y-fam_lit_finger_sf"/>
</dbReference>
<dbReference type="GO" id="GO:0006281">
    <property type="term" value="P:DNA repair"/>
    <property type="evidence" value="ECO:0007669"/>
    <property type="project" value="UniProtKB-UniRule"/>
</dbReference>
<dbReference type="PROSITE" id="PS50173">
    <property type="entry name" value="UMUC"/>
    <property type="match status" value="1"/>
</dbReference>
<name>A0A968KTB6_9SPIO</name>
<dbReference type="InterPro" id="IPR043502">
    <property type="entry name" value="DNA/RNA_pol_sf"/>
</dbReference>
<evidence type="ECO:0000256" key="14">
    <source>
        <dbReference type="ARBA" id="ARBA00049244"/>
    </source>
</evidence>
<dbReference type="Pfam" id="PF21999">
    <property type="entry name" value="IMS_HHH_1"/>
    <property type="match status" value="1"/>
</dbReference>
<evidence type="ECO:0000256" key="4">
    <source>
        <dbReference type="ARBA" id="ARBA00022490"/>
    </source>
</evidence>
<dbReference type="Gene3D" id="3.40.1170.60">
    <property type="match status" value="1"/>
</dbReference>
<evidence type="ECO:0000256" key="11">
    <source>
        <dbReference type="ARBA" id="ARBA00022932"/>
    </source>
</evidence>
<dbReference type="Gene3D" id="3.30.1490.100">
    <property type="entry name" value="DNA polymerase, Y-family, little finger domain"/>
    <property type="match status" value="1"/>
</dbReference>
<dbReference type="HAMAP" id="MF_01113">
    <property type="entry name" value="DNApol_IV"/>
    <property type="match status" value="1"/>
</dbReference>
<comment type="subcellular location">
    <subcellularLocation>
        <location evidence="1 15">Cytoplasm</location>
    </subcellularLocation>
</comment>
<evidence type="ECO:0000256" key="8">
    <source>
        <dbReference type="ARBA" id="ARBA00022723"/>
    </source>
</evidence>
<dbReference type="Pfam" id="PF00817">
    <property type="entry name" value="IMS"/>
    <property type="match status" value="1"/>
</dbReference>
<keyword evidence="4 15" id="KW-0963">Cytoplasm</keyword>
<feature type="binding site" evidence="15">
    <location>
        <position position="109"/>
    </location>
    <ligand>
        <name>Mg(2+)</name>
        <dbReference type="ChEBI" id="CHEBI:18420"/>
    </ligand>
</feature>
<dbReference type="Gene3D" id="1.10.150.20">
    <property type="entry name" value="5' to 3' exonuclease, C-terminal subdomain"/>
    <property type="match status" value="1"/>
</dbReference>
<feature type="site" description="Substrate discrimination" evidence="15">
    <location>
        <position position="19"/>
    </location>
</feature>
<dbReference type="GO" id="GO:0000287">
    <property type="term" value="F:magnesium ion binding"/>
    <property type="evidence" value="ECO:0007669"/>
    <property type="project" value="UniProtKB-UniRule"/>
</dbReference>
<dbReference type="Pfam" id="PF11799">
    <property type="entry name" value="IMS_C"/>
    <property type="match status" value="1"/>
</dbReference>
<proteinExistence type="inferred from homology"/>
<feature type="active site" evidence="15">
    <location>
        <position position="110"/>
    </location>
</feature>
<dbReference type="PANTHER" id="PTHR11076">
    <property type="entry name" value="DNA REPAIR POLYMERASE UMUC / TRANSFERASE FAMILY MEMBER"/>
    <property type="match status" value="1"/>
</dbReference>
<evidence type="ECO:0000256" key="13">
    <source>
        <dbReference type="ARBA" id="ARBA00023204"/>
    </source>
</evidence>
<dbReference type="GO" id="GO:0009432">
    <property type="term" value="P:SOS response"/>
    <property type="evidence" value="ECO:0007669"/>
    <property type="project" value="TreeGrafter"/>
</dbReference>
<evidence type="ECO:0000313" key="18">
    <source>
        <dbReference type="Proteomes" id="UP000752013"/>
    </source>
</evidence>
<evidence type="ECO:0000259" key="16">
    <source>
        <dbReference type="PROSITE" id="PS50173"/>
    </source>
</evidence>
<dbReference type="InterPro" id="IPR022880">
    <property type="entry name" value="DNApol_IV"/>
</dbReference>
<dbReference type="InterPro" id="IPR043128">
    <property type="entry name" value="Rev_trsase/Diguanyl_cyclase"/>
</dbReference>
<dbReference type="AlphaFoldDB" id="A0A968KTB6"/>
<dbReference type="SUPFAM" id="SSF100879">
    <property type="entry name" value="Lesion bypass DNA polymerase (Y-family), little finger domain"/>
    <property type="match status" value="1"/>
</dbReference>
<dbReference type="GO" id="GO:0006261">
    <property type="term" value="P:DNA-templated DNA replication"/>
    <property type="evidence" value="ECO:0007669"/>
    <property type="project" value="UniProtKB-UniRule"/>
</dbReference>
<dbReference type="InterPro" id="IPR017961">
    <property type="entry name" value="DNA_pol_Y-fam_little_finger"/>
</dbReference>
<accession>A0A968KTB6</accession>
<keyword evidence="8 15" id="KW-0479">Metal-binding</keyword>
<keyword evidence="13 15" id="KW-0234">DNA repair</keyword>
<dbReference type="SUPFAM" id="SSF56672">
    <property type="entry name" value="DNA/RNA polymerases"/>
    <property type="match status" value="1"/>
</dbReference>
<evidence type="ECO:0000313" key="17">
    <source>
        <dbReference type="EMBL" id="NIZ47490.1"/>
    </source>
</evidence>
<keyword evidence="11 15" id="KW-0239">DNA-directed DNA polymerase</keyword>
<comment type="subunit">
    <text evidence="15">Monomer.</text>
</comment>
<keyword evidence="6 15" id="KW-0548">Nucleotidyltransferase</keyword>
<dbReference type="InterPro" id="IPR053848">
    <property type="entry name" value="IMS_HHH_1"/>
</dbReference>
<gene>
    <name evidence="15 17" type="primary">dinB</name>
    <name evidence="17" type="ORF">HCT46_06150</name>
</gene>
<keyword evidence="12 15" id="KW-0238">DNA-binding</keyword>
<feature type="binding site" evidence="15">
    <location>
        <position position="14"/>
    </location>
    <ligand>
        <name>Mg(2+)</name>
        <dbReference type="ChEBI" id="CHEBI:18420"/>
    </ligand>
</feature>
<keyword evidence="10 15" id="KW-0460">Magnesium</keyword>
<dbReference type="EC" id="2.7.7.7" evidence="15"/>
<protein>
    <recommendedName>
        <fullName evidence="15">DNA polymerase IV</fullName>
        <shortName evidence="15">Pol IV</shortName>
        <ecNumber evidence="15">2.7.7.7</ecNumber>
    </recommendedName>
</protein>
<evidence type="ECO:0000256" key="7">
    <source>
        <dbReference type="ARBA" id="ARBA00022705"/>
    </source>
</evidence>
<evidence type="ECO:0000256" key="3">
    <source>
        <dbReference type="ARBA" id="ARBA00022457"/>
    </source>
</evidence>
<organism evidence="17 18">
    <name type="scientific">Entomospira nematocerorum</name>
    <dbReference type="NCBI Taxonomy" id="2719987"/>
    <lineage>
        <taxon>Bacteria</taxon>
        <taxon>Pseudomonadati</taxon>
        <taxon>Spirochaetota</taxon>
        <taxon>Spirochaetia</taxon>
        <taxon>Spirochaetales</taxon>
        <taxon>Spirochaetaceae</taxon>
        <taxon>Entomospira</taxon>
    </lineage>
</organism>
<dbReference type="GO" id="GO:0042276">
    <property type="term" value="P:error-prone translesion synthesis"/>
    <property type="evidence" value="ECO:0007669"/>
    <property type="project" value="TreeGrafter"/>
</dbReference>
<evidence type="ECO:0000256" key="12">
    <source>
        <dbReference type="ARBA" id="ARBA00023125"/>
    </source>
</evidence>
<dbReference type="Gene3D" id="3.30.70.270">
    <property type="match status" value="1"/>
</dbReference>
<evidence type="ECO:0000256" key="10">
    <source>
        <dbReference type="ARBA" id="ARBA00022842"/>
    </source>
</evidence>
<comment type="similarity">
    <text evidence="2 15">Belongs to the DNA polymerase type-Y family.</text>
</comment>
<evidence type="ECO:0000256" key="5">
    <source>
        <dbReference type="ARBA" id="ARBA00022679"/>
    </source>
</evidence>
<evidence type="ECO:0000256" key="6">
    <source>
        <dbReference type="ARBA" id="ARBA00022695"/>
    </source>
</evidence>
<keyword evidence="7 15" id="KW-0235">DNA replication</keyword>
<keyword evidence="5 15" id="KW-0808">Transferase</keyword>
<dbReference type="FunFam" id="3.40.1170.60:FF:000001">
    <property type="entry name" value="DNA polymerase IV"/>
    <property type="match status" value="1"/>
</dbReference>
<dbReference type="GO" id="GO:0003887">
    <property type="term" value="F:DNA-directed DNA polymerase activity"/>
    <property type="evidence" value="ECO:0007669"/>
    <property type="project" value="UniProtKB-UniRule"/>
</dbReference>